<feature type="compositionally biased region" description="Polar residues" evidence="1">
    <location>
        <begin position="1"/>
        <end position="18"/>
    </location>
</feature>
<dbReference type="AlphaFoldDB" id="A0A1F4PPQ3"/>
<dbReference type="EMBL" id="METE01000002">
    <property type="protein sequence ID" value="OGB85560.1"/>
    <property type="molecule type" value="Genomic_DNA"/>
</dbReference>
<sequence>MSNSTTGTDAKSSSSTRDNQTRVRELIKSLIENGKFTSVGATLEALAQFAASLRYWPEVDLVVKHLVEDGYSQIASRVAGLRPEQPVLTRQESATLALNTRHSIKDAYNIAKRYSILREVTPQLLKRAIEEGGKAGYQVANDLAIYRKDSPWLSSKEKVDIILNALSMDETDLGDLCLLAQEIGVLDEVRNELIERALTSEYPCSVMSAFLTDPSNPLKGTCLSKYQFDKLMHQLEKTYLLQ</sequence>
<reference evidence="2 3" key="1">
    <citation type="journal article" date="2016" name="Nat. Commun.">
        <title>Thousands of microbial genomes shed light on interconnected biogeochemical processes in an aquifer system.</title>
        <authorList>
            <person name="Anantharaman K."/>
            <person name="Brown C.T."/>
            <person name="Hug L.A."/>
            <person name="Sharon I."/>
            <person name="Castelle C.J."/>
            <person name="Probst A.J."/>
            <person name="Thomas B.C."/>
            <person name="Singh A."/>
            <person name="Wilkins M.J."/>
            <person name="Karaoz U."/>
            <person name="Brodie E.L."/>
            <person name="Williams K.H."/>
            <person name="Hubbard S.S."/>
            <person name="Banfield J.F."/>
        </authorList>
    </citation>
    <scope>NUCLEOTIDE SEQUENCE [LARGE SCALE GENOMIC DNA]</scope>
</reference>
<feature type="region of interest" description="Disordered" evidence="1">
    <location>
        <begin position="1"/>
        <end position="20"/>
    </location>
</feature>
<evidence type="ECO:0000313" key="2">
    <source>
        <dbReference type="EMBL" id="OGB85560.1"/>
    </source>
</evidence>
<comment type="caution">
    <text evidence="2">The sequence shown here is derived from an EMBL/GenBank/DDBJ whole genome shotgun (WGS) entry which is preliminary data.</text>
</comment>
<organism evidence="2 3">
    <name type="scientific">candidate division Kazan bacterium RIFCSPLOWO2_01_FULL_48_13</name>
    <dbReference type="NCBI Taxonomy" id="1798539"/>
    <lineage>
        <taxon>Bacteria</taxon>
        <taxon>Bacteria division Kazan-3B-28</taxon>
    </lineage>
</organism>
<protein>
    <submittedName>
        <fullName evidence="2">Uncharacterized protein</fullName>
    </submittedName>
</protein>
<proteinExistence type="predicted"/>
<dbReference type="Proteomes" id="UP000179010">
    <property type="component" value="Unassembled WGS sequence"/>
</dbReference>
<dbReference type="STRING" id="1798539.A2994_00860"/>
<evidence type="ECO:0000313" key="3">
    <source>
        <dbReference type="Proteomes" id="UP000179010"/>
    </source>
</evidence>
<gene>
    <name evidence="2" type="ORF">A2994_00860</name>
</gene>
<name>A0A1F4PPQ3_UNCK3</name>
<accession>A0A1F4PPQ3</accession>
<evidence type="ECO:0000256" key="1">
    <source>
        <dbReference type="SAM" id="MobiDB-lite"/>
    </source>
</evidence>